<feature type="domain" description="Phosphatidic acid phosphatase type 2/haloperoxidase" evidence="2">
    <location>
        <begin position="51"/>
        <end position="166"/>
    </location>
</feature>
<evidence type="ECO:0000259" key="2">
    <source>
        <dbReference type="SMART" id="SM00014"/>
    </source>
</evidence>
<keyword evidence="1" id="KW-0472">Membrane</keyword>
<dbReference type="Gene3D" id="1.20.144.10">
    <property type="entry name" value="Phosphatidic acid phosphatase type 2/haloperoxidase"/>
    <property type="match status" value="1"/>
</dbReference>
<reference evidence="4" key="1">
    <citation type="submission" date="2019-07" db="EMBL/GenBank/DDBJ databases">
        <title>Bacillus alkalisoli sp. nov. isolated from saline soil.</title>
        <authorList>
            <person name="Sun J.-Q."/>
            <person name="Xu L."/>
        </authorList>
    </citation>
    <scope>NUCLEOTIDE SEQUENCE [LARGE SCALE GENOMIC DNA]</scope>
    <source>
        <strain evidence="4">M4U3P1</strain>
    </source>
</reference>
<dbReference type="AlphaFoldDB" id="A0A859FIR4"/>
<dbReference type="EMBL" id="CP041372">
    <property type="protein sequence ID" value="QKS72155.1"/>
    <property type="molecule type" value="Genomic_DNA"/>
</dbReference>
<feature type="transmembrane region" description="Helical" evidence="1">
    <location>
        <begin position="201"/>
        <end position="217"/>
    </location>
</feature>
<dbReference type="InterPro" id="IPR000326">
    <property type="entry name" value="PAP2/HPO"/>
</dbReference>
<dbReference type="PANTHER" id="PTHR14969:SF13">
    <property type="entry name" value="AT30094P"/>
    <property type="match status" value="1"/>
</dbReference>
<proteinExistence type="predicted"/>
<sequence>MIQTEILRFLTSLQGPVLDSIAQVLTFLGNEEFYFLLIPLIFWCIHKQVGFQLFYIFLLSMYVNAFLKITFAVPRPIGVEGVQSLFVSSAEVGSHYPNDSFPSGHAQGSTTLWAYIAAVVRKPWFYAFAAVLILLIAVSRLYTGLHWPLDVLAGIALGVAFVAIGLFISAKVQKLPAFIVWTIIFILPIALVIFLPATEGYQYGGILLGASVGYMLERQTSNFTTSQSFGRKVVAYVIGILFTFGIQVGGKELLPATVEADAIRYGFIGLWITLLWPWSLVKLSIYKSGDSKKRRKKTR</sequence>
<feature type="transmembrane region" description="Helical" evidence="1">
    <location>
        <begin position="149"/>
        <end position="168"/>
    </location>
</feature>
<feature type="transmembrane region" description="Helical" evidence="1">
    <location>
        <begin position="124"/>
        <end position="143"/>
    </location>
</feature>
<organism evidence="3 4">
    <name type="scientific">Paenalkalicoccus suaedae</name>
    <dbReference type="NCBI Taxonomy" id="2592382"/>
    <lineage>
        <taxon>Bacteria</taxon>
        <taxon>Bacillati</taxon>
        <taxon>Bacillota</taxon>
        <taxon>Bacilli</taxon>
        <taxon>Bacillales</taxon>
        <taxon>Bacillaceae</taxon>
        <taxon>Paenalkalicoccus</taxon>
    </lineage>
</organism>
<keyword evidence="1" id="KW-1133">Transmembrane helix</keyword>
<evidence type="ECO:0000313" key="4">
    <source>
        <dbReference type="Proteomes" id="UP000318138"/>
    </source>
</evidence>
<dbReference type="SMART" id="SM00014">
    <property type="entry name" value="acidPPc"/>
    <property type="match status" value="1"/>
</dbReference>
<protein>
    <submittedName>
        <fullName evidence="3">Phosphatase PAP2 family protein</fullName>
    </submittedName>
</protein>
<feature type="transmembrane region" description="Helical" evidence="1">
    <location>
        <begin position="175"/>
        <end position="195"/>
    </location>
</feature>
<dbReference type="RefSeq" id="WP_176010139.1">
    <property type="nucleotide sequence ID" value="NZ_CP041372.2"/>
</dbReference>
<dbReference type="Pfam" id="PF01569">
    <property type="entry name" value="PAP2"/>
    <property type="match status" value="1"/>
</dbReference>
<dbReference type="Proteomes" id="UP000318138">
    <property type="component" value="Chromosome"/>
</dbReference>
<evidence type="ECO:0000256" key="1">
    <source>
        <dbReference type="SAM" id="Phobius"/>
    </source>
</evidence>
<evidence type="ECO:0000313" key="3">
    <source>
        <dbReference type="EMBL" id="QKS72155.1"/>
    </source>
</evidence>
<keyword evidence="4" id="KW-1185">Reference proteome</keyword>
<dbReference type="PANTHER" id="PTHR14969">
    <property type="entry name" value="SPHINGOSINE-1-PHOSPHATE PHOSPHOHYDROLASE"/>
    <property type="match status" value="1"/>
</dbReference>
<dbReference type="KEGG" id="psua:FLK61_36470"/>
<keyword evidence="1" id="KW-0812">Transmembrane</keyword>
<feature type="transmembrane region" description="Helical" evidence="1">
    <location>
        <begin position="262"/>
        <end position="286"/>
    </location>
</feature>
<feature type="transmembrane region" description="Helical" evidence="1">
    <location>
        <begin position="229"/>
        <end position="250"/>
    </location>
</feature>
<name>A0A859FIR4_9BACI</name>
<dbReference type="SUPFAM" id="SSF48317">
    <property type="entry name" value="Acid phosphatase/Vanadium-dependent haloperoxidase"/>
    <property type="match status" value="1"/>
</dbReference>
<accession>A0A859FIR4</accession>
<gene>
    <name evidence="3" type="ORF">FLK61_36470</name>
</gene>
<dbReference type="InterPro" id="IPR036938">
    <property type="entry name" value="PAP2/HPO_sf"/>
</dbReference>